<reference evidence="1" key="1">
    <citation type="submission" date="2020-08" db="EMBL/GenBank/DDBJ databases">
        <title>Multicomponent nature underlies the extraordinary mechanical properties of spider dragline silk.</title>
        <authorList>
            <person name="Kono N."/>
            <person name="Nakamura H."/>
            <person name="Mori M."/>
            <person name="Yoshida Y."/>
            <person name="Ohtoshi R."/>
            <person name="Malay A.D."/>
            <person name="Moran D.A.P."/>
            <person name="Tomita M."/>
            <person name="Numata K."/>
            <person name="Arakawa K."/>
        </authorList>
    </citation>
    <scope>NUCLEOTIDE SEQUENCE</scope>
</reference>
<dbReference type="AlphaFoldDB" id="A0A8X6RG42"/>
<protein>
    <submittedName>
        <fullName evidence="1">Uncharacterized protein</fullName>
    </submittedName>
</protein>
<sequence>MMMYDGSSAHFCAPVQDWLDMAYYKSESTKGTGWSWFAELLERRHPSETTIDSVWQKHEVALNDFPRHINHINRVNA</sequence>
<dbReference type="EMBL" id="BMAU01021137">
    <property type="protein sequence ID" value="GFX91927.1"/>
    <property type="molecule type" value="Genomic_DNA"/>
</dbReference>
<dbReference type="Proteomes" id="UP000887159">
    <property type="component" value="Unassembled WGS sequence"/>
</dbReference>
<organism evidence="1 2">
    <name type="scientific">Trichonephila clavipes</name>
    <name type="common">Golden silk orbweaver</name>
    <name type="synonym">Nephila clavipes</name>
    <dbReference type="NCBI Taxonomy" id="2585209"/>
    <lineage>
        <taxon>Eukaryota</taxon>
        <taxon>Metazoa</taxon>
        <taxon>Ecdysozoa</taxon>
        <taxon>Arthropoda</taxon>
        <taxon>Chelicerata</taxon>
        <taxon>Arachnida</taxon>
        <taxon>Araneae</taxon>
        <taxon>Araneomorphae</taxon>
        <taxon>Entelegynae</taxon>
        <taxon>Araneoidea</taxon>
        <taxon>Nephilidae</taxon>
        <taxon>Trichonephila</taxon>
    </lineage>
</organism>
<evidence type="ECO:0000313" key="2">
    <source>
        <dbReference type="Proteomes" id="UP000887159"/>
    </source>
</evidence>
<name>A0A8X6RG42_TRICX</name>
<comment type="caution">
    <text evidence="1">The sequence shown here is derived from an EMBL/GenBank/DDBJ whole genome shotgun (WGS) entry which is preliminary data.</text>
</comment>
<gene>
    <name evidence="1" type="ORF">TNCV_3577571</name>
</gene>
<keyword evidence="2" id="KW-1185">Reference proteome</keyword>
<evidence type="ECO:0000313" key="1">
    <source>
        <dbReference type="EMBL" id="GFX91927.1"/>
    </source>
</evidence>
<proteinExistence type="predicted"/>
<accession>A0A8X6RG42</accession>